<organism evidence="1 2">
    <name type="scientific">Nibrella viscosa</name>
    <dbReference type="NCBI Taxonomy" id="1084524"/>
    <lineage>
        <taxon>Bacteria</taxon>
        <taxon>Pseudomonadati</taxon>
        <taxon>Bacteroidota</taxon>
        <taxon>Cytophagia</taxon>
        <taxon>Cytophagales</taxon>
        <taxon>Spirosomataceae</taxon>
        <taxon>Nibrella</taxon>
    </lineage>
</organism>
<reference evidence="2" key="1">
    <citation type="journal article" date="2019" name="Int. J. Syst. Evol. Microbiol.">
        <title>The Global Catalogue of Microorganisms (GCM) 10K type strain sequencing project: providing services to taxonomists for standard genome sequencing and annotation.</title>
        <authorList>
            <consortium name="The Broad Institute Genomics Platform"/>
            <consortium name="The Broad Institute Genome Sequencing Center for Infectious Disease"/>
            <person name="Wu L."/>
            <person name="Ma J."/>
        </authorList>
    </citation>
    <scope>NUCLEOTIDE SEQUENCE [LARGE SCALE GENOMIC DNA]</scope>
    <source>
        <strain evidence="2">JCM 17925</strain>
    </source>
</reference>
<evidence type="ECO:0000313" key="2">
    <source>
        <dbReference type="Proteomes" id="UP001500936"/>
    </source>
</evidence>
<proteinExistence type="predicted"/>
<comment type="caution">
    <text evidence="1">The sequence shown here is derived from an EMBL/GenBank/DDBJ whole genome shotgun (WGS) entry which is preliminary data.</text>
</comment>
<dbReference type="Proteomes" id="UP001500936">
    <property type="component" value="Unassembled WGS sequence"/>
</dbReference>
<dbReference type="RefSeq" id="WP_345263461.1">
    <property type="nucleotide sequence ID" value="NZ_BAABHB010000001.1"/>
</dbReference>
<keyword evidence="2" id="KW-1185">Reference proteome</keyword>
<dbReference type="EMBL" id="BAABHB010000001">
    <property type="protein sequence ID" value="GAA4396256.1"/>
    <property type="molecule type" value="Genomic_DNA"/>
</dbReference>
<sequence>MEKKKRIVFYDDLNGPHEAQVRENAALTPEQCWKALLRMKKMHNQIFKKQPAKRAARIVIETPSWM</sequence>
<protein>
    <submittedName>
        <fullName evidence="1">Uncharacterized protein</fullName>
    </submittedName>
</protein>
<gene>
    <name evidence="1" type="ORF">GCM10023187_04170</name>
</gene>
<accession>A0ABP8JUI5</accession>
<name>A0ABP8JUI5_9BACT</name>
<evidence type="ECO:0000313" key="1">
    <source>
        <dbReference type="EMBL" id="GAA4396256.1"/>
    </source>
</evidence>